<evidence type="ECO:0000259" key="6">
    <source>
        <dbReference type="Pfam" id="PF00899"/>
    </source>
</evidence>
<evidence type="ECO:0000256" key="1">
    <source>
        <dbReference type="ARBA" id="ARBA00022670"/>
    </source>
</evidence>
<keyword evidence="3" id="KW-0378">Hydrolase</keyword>
<gene>
    <name evidence="8" type="ORF">CQ13_18380</name>
</gene>
<feature type="domain" description="THIF-type NAD/FAD binding fold" evidence="6">
    <location>
        <begin position="356"/>
        <end position="475"/>
    </location>
</feature>
<name>A0A0R3NGJ5_9BRAD</name>
<evidence type="ECO:0000259" key="7">
    <source>
        <dbReference type="Pfam" id="PF14464"/>
    </source>
</evidence>
<dbReference type="GO" id="GO:0008237">
    <property type="term" value="F:metallopeptidase activity"/>
    <property type="evidence" value="ECO:0007669"/>
    <property type="project" value="UniProtKB-KW"/>
</dbReference>
<dbReference type="Pfam" id="PF14464">
    <property type="entry name" value="Prok-JAB"/>
    <property type="match status" value="1"/>
</dbReference>
<evidence type="ECO:0008006" key="10">
    <source>
        <dbReference type="Google" id="ProtNLM"/>
    </source>
</evidence>
<dbReference type="Pfam" id="PF14457">
    <property type="entry name" value="Prok-E2_A"/>
    <property type="match status" value="1"/>
</dbReference>
<reference evidence="8 9" key="1">
    <citation type="submission" date="2014-03" db="EMBL/GenBank/DDBJ databases">
        <title>Bradyrhizobium valentinum sp. nov., isolated from effective nodules of Lupinus mariae-josephae, a lupine endemic of basic-lime soils in Eastern Spain.</title>
        <authorList>
            <person name="Duran D."/>
            <person name="Rey L."/>
            <person name="Navarro A."/>
            <person name="Busquets A."/>
            <person name="Imperial J."/>
            <person name="Ruiz-Argueso T."/>
        </authorList>
    </citation>
    <scope>NUCLEOTIDE SEQUENCE [LARGE SCALE GENOMIC DNA]</scope>
    <source>
        <strain evidence="8 9">Ro19</strain>
    </source>
</reference>
<dbReference type="InterPro" id="IPR019897">
    <property type="entry name" value="RidA_CS"/>
</dbReference>
<dbReference type="OrthoDB" id="7848394at2"/>
<keyword evidence="9" id="KW-1185">Reference proteome</keyword>
<evidence type="ECO:0000313" key="9">
    <source>
        <dbReference type="Proteomes" id="UP000052023"/>
    </source>
</evidence>
<dbReference type="Gene3D" id="3.40.140.10">
    <property type="entry name" value="Cytidine Deaminase, domain 2"/>
    <property type="match status" value="1"/>
</dbReference>
<dbReference type="GO" id="GO:0046872">
    <property type="term" value="F:metal ion binding"/>
    <property type="evidence" value="ECO:0007669"/>
    <property type="project" value="UniProtKB-KW"/>
</dbReference>
<feature type="domain" description="JAB" evidence="7">
    <location>
        <begin position="612"/>
        <end position="726"/>
    </location>
</feature>
<dbReference type="Gene3D" id="3.40.50.720">
    <property type="entry name" value="NAD(P)-binding Rossmann-like Domain"/>
    <property type="match status" value="1"/>
</dbReference>
<protein>
    <recommendedName>
        <fullName evidence="10">JAB domain-containing protein</fullName>
    </recommendedName>
</protein>
<keyword evidence="4" id="KW-0862">Zinc</keyword>
<dbReference type="InterPro" id="IPR000594">
    <property type="entry name" value="ThiF_NAD_FAD-bd"/>
</dbReference>
<dbReference type="InterPro" id="IPR032865">
    <property type="entry name" value="Prok-E2_A"/>
</dbReference>
<dbReference type="SUPFAM" id="SSF102712">
    <property type="entry name" value="JAB1/MPN domain"/>
    <property type="match status" value="1"/>
</dbReference>
<keyword evidence="2" id="KW-0479">Metal-binding</keyword>
<accession>A0A0R3NGJ5</accession>
<dbReference type="EMBL" id="LLYA01000046">
    <property type="protein sequence ID" value="KRR29107.1"/>
    <property type="molecule type" value="Genomic_DNA"/>
</dbReference>
<evidence type="ECO:0000256" key="3">
    <source>
        <dbReference type="ARBA" id="ARBA00022801"/>
    </source>
</evidence>
<sequence>MAIHTWWTSFGEATTVDGVASGPARSFVDAALAGLPATTLVEIKEDKTTGYVGVHVEIDVERPQDLAYPIRAREPIGILFSSPHVRPTVLALRSDFPHTMHQNGVPEEMPFSLCVDDRPWPEARLTNTPTEFSRLTQLWLAKAARGELHDPAQPPDPLFYGADMALVLPRGVFEAGSATSEFAGFVRTDSQGLVFAIPSKQAPPGGIALTVMAFSLPPQVMTSIRRLPRTLESLAAELAPTGLKLLDEIKDRLKAWTGIADDGARRMACRLAIVVGLPVTTEEGRGADDFRAFITTNTAGEIGVLLGVLHANNSNVGKGYVRAFPETPVAGASLPVAPAQVHFAFDRDLAASIAGAAAADRRKVVMIGAGSLGSQLGIDLAREGAFEWTIVDDDVLLPHNLARHALLADEIGAPKANALARQITALLNEPQSAIVADVLAPNADRQKALDAAYAVASVIIDASASVGVARHLSDLPFAARRVCAFFNPSGTAVVLLTEDVRRDVTLRDLEAQYHRLILTEPSLADHLDASQGGVRYSGSCRSLTNRIPATRAALLSALAARGIADSLSSDDAKMTVWTLGADGSVSVVQRNGETVTRAEIGAWQVSYDRGFLDQLSALRDGRLPNETGGAIVGIADFSRNSLHLAHAFPQPEDSLGSPTRFERGVVGLAQSIDDVARRSMHQVRYLGEWHSHPRYANARPSDTDIAQLAYLGSELAADGLPGLMAIAAHHADFSLLSFDPSLCRQERRILRVAIHPGHD</sequence>
<comment type="caution">
    <text evidence="8">The sequence shown here is derived from an EMBL/GenBank/DDBJ whole genome shotgun (WGS) entry which is preliminary data.</text>
</comment>
<dbReference type="RefSeq" id="WP_057842441.1">
    <property type="nucleotide sequence ID" value="NZ_LLYA01000046.1"/>
</dbReference>
<dbReference type="GO" id="GO:0008641">
    <property type="term" value="F:ubiquitin-like modifier activating enzyme activity"/>
    <property type="evidence" value="ECO:0007669"/>
    <property type="project" value="InterPro"/>
</dbReference>
<dbReference type="PROSITE" id="PS01094">
    <property type="entry name" value="UPF0076"/>
    <property type="match status" value="1"/>
</dbReference>
<dbReference type="GO" id="GO:0006508">
    <property type="term" value="P:proteolysis"/>
    <property type="evidence" value="ECO:0007669"/>
    <property type="project" value="UniProtKB-KW"/>
</dbReference>
<dbReference type="SUPFAM" id="SSF69572">
    <property type="entry name" value="Activating enzymes of the ubiquitin-like proteins"/>
    <property type="match status" value="1"/>
</dbReference>
<evidence type="ECO:0000256" key="4">
    <source>
        <dbReference type="ARBA" id="ARBA00022833"/>
    </source>
</evidence>
<dbReference type="InterPro" id="IPR035985">
    <property type="entry name" value="Ubiquitin-activating_enz"/>
</dbReference>
<dbReference type="AlphaFoldDB" id="A0A0R3NGJ5"/>
<proteinExistence type="predicted"/>
<dbReference type="Proteomes" id="UP000052023">
    <property type="component" value="Unassembled WGS sequence"/>
</dbReference>
<keyword evidence="5" id="KW-0482">Metalloprotease</keyword>
<dbReference type="InterPro" id="IPR028090">
    <property type="entry name" value="JAB_dom_prok"/>
</dbReference>
<organism evidence="8 9">
    <name type="scientific">Bradyrhizobium retamae</name>
    <dbReference type="NCBI Taxonomy" id="1300035"/>
    <lineage>
        <taxon>Bacteria</taxon>
        <taxon>Pseudomonadati</taxon>
        <taxon>Pseudomonadota</taxon>
        <taxon>Alphaproteobacteria</taxon>
        <taxon>Hyphomicrobiales</taxon>
        <taxon>Nitrobacteraceae</taxon>
        <taxon>Bradyrhizobium</taxon>
    </lineage>
</organism>
<evidence type="ECO:0000313" key="8">
    <source>
        <dbReference type="EMBL" id="KRR29107.1"/>
    </source>
</evidence>
<evidence type="ECO:0000256" key="2">
    <source>
        <dbReference type="ARBA" id="ARBA00022723"/>
    </source>
</evidence>
<dbReference type="Pfam" id="PF00899">
    <property type="entry name" value="ThiF"/>
    <property type="match status" value="1"/>
</dbReference>
<evidence type="ECO:0000256" key="5">
    <source>
        <dbReference type="ARBA" id="ARBA00023049"/>
    </source>
</evidence>
<keyword evidence="1" id="KW-0645">Protease</keyword>